<feature type="signal peptide" evidence="1">
    <location>
        <begin position="1"/>
        <end position="20"/>
    </location>
</feature>
<dbReference type="InterPro" id="IPR011041">
    <property type="entry name" value="Quinoprot_gluc/sorb_DH_b-prop"/>
</dbReference>
<feature type="domain" description="Glucose/Sorbosone dehydrogenase" evidence="2">
    <location>
        <begin position="44"/>
        <end position="363"/>
    </location>
</feature>
<dbReference type="Gene3D" id="2.120.10.30">
    <property type="entry name" value="TolB, C-terminal domain"/>
    <property type="match status" value="1"/>
</dbReference>
<dbReference type="InterPro" id="IPR012938">
    <property type="entry name" value="Glc/Sorbosone_DH"/>
</dbReference>
<dbReference type="AlphaFoldDB" id="A0A1I6FNB6"/>
<evidence type="ECO:0000313" key="4">
    <source>
        <dbReference type="Proteomes" id="UP000199534"/>
    </source>
</evidence>
<organism evidence="3 4">
    <name type="scientific">Robiginitalea myxolifaciens</name>
    <dbReference type="NCBI Taxonomy" id="400055"/>
    <lineage>
        <taxon>Bacteria</taxon>
        <taxon>Pseudomonadati</taxon>
        <taxon>Bacteroidota</taxon>
        <taxon>Flavobacteriia</taxon>
        <taxon>Flavobacteriales</taxon>
        <taxon>Flavobacteriaceae</taxon>
        <taxon>Robiginitalea</taxon>
    </lineage>
</organism>
<reference evidence="3 4" key="1">
    <citation type="submission" date="2016-10" db="EMBL/GenBank/DDBJ databases">
        <authorList>
            <person name="de Groot N.N."/>
        </authorList>
    </citation>
    <scope>NUCLEOTIDE SEQUENCE [LARGE SCALE GENOMIC DNA]</scope>
    <source>
        <strain evidence="3 4">DSM 21019</strain>
    </source>
</reference>
<feature type="chain" id="PRO_5011567491" evidence="1">
    <location>
        <begin position="21"/>
        <end position="372"/>
    </location>
</feature>
<dbReference type="STRING" id="400055.SAMN04490243_0197"/>
<dbReference type="PANTHER" id="PTHR19328:SF75">
    <property type="entry name" value="ALDOSE SUGAR DEHYDROGENASE YLII"/>
    <property type="match status" value="1"/>
</dbReference>
<sequence>MRNSIAFVCFFVVLTSISCAQDPENQIQTPAETNFEAVLFVDQLQIPWGMAFLPDGSLLITEKSGQLFRFRNGEKSEISGLHDIYLRGQGGLLDVILHPNFSENNWIYLSYASDAGSGSGGHTAIARARLEGNSLSDLEVLYKGSPNSSAGQHFGSRLAFDAAGYLYFTIGDRGNRDVNPQDITRDGGKVYRIHDDGRIPDDNPFVGQSGAKTAAFTYGNRNPQGMAIHPETGAVWIHEHGPRGGDEINIVGKGNNYGWPLVTYGINYSGTSITDKTEMEGTVQPIHYWVPSIAPSGMAFVTSDSYPAWQGSLLVGSLSFQYLERLELSGNQVTKREKLLENIGRVRNVIQGPDGFIYVAVEGKGIYRLEPR</sequence>
<dbReference type="InterPro" id="IPR011042">
    <property type="entry name" value="6-blade_b-propeller_TolB-like"/>
</dbReference>
<keyword evidence="1" id="KW-0732">Signal</keyword>
<protein>
    <submittedName>
        <fullName evidence="3">Glucose/arabinose dehydrogenase, beta-propeller fold</fullName>
    </submittedName>
</protein>
<proteinExistence type="predicted"/>
<accession>A0A1I6FNB6</accession>
<keyword evidence="4" id="KW-1185">Reference proteome</keyword>
<dbReference type="Pfam" id="PF07995">
    <property type="entry name" value="GSDH"/>
    <property type="match status" value="1"/>
</dbReference>
<evidence type="ECO:0000313" key="3">
    <source>
        <dbReference type="EMBL" id="SFR31378.1"/>
    </source>
</evidence>
<name>A0A1I6FNB6_9FLAO</name>
<dbReference type="PANTHER" id="PTHR19328">
    <property type="entry name" value="HEDGEHOG-INTERACTING PROTEIN"/>
    <property type="match status" value="1"/>
</dbReference>
<dbReference type="PROSITE" id="PS51257">
    <property type="entry name" value="PROKAR_LIPOPROTEIN"/>
    <property type="match status" value="1"/>
</dbReference>
<evidence type="ECO:0000259" key="2">
    <source>
        <dbReference type="Pfam" id="PF07995"/>
    </source>
</evidence>
<dbReference type="Proteomes" id="UP000199534">
    <property type="component" value="Unassembled WGS sequence"/>
</dbReference>
<dbReference type="EMBL" id="FOYQ01000001">
    <property type="protein sequence ID" value="SFR31378.1"/>
    <property type="molecule type" value="Genomic_DNA"/>
</dbReference>
<dbReference type="RefSeq" id="WP_092979959.1">
    <property type="nucleotide sequence ID" value="NZ_FOYQ01000001.1"/>
</dbReference>
<dbReference type="SUPFAM" id="SSF50952">
    <property type="entry name" value="Soluble quinoprotein glucose dehydrogenase"/>
    <property type="match status" value="1"/>
</dbReference>
<dbReference type="OrthoDB" id="9770043at2"/>
<evidence type="ECO:0000256" key="1">
    <source>
        <dbReference type="SAM" id="SignalP"/>
    </source>
</evidence>
<gene>
    <name evidence="3" type="ORF">SAMN04490243_0197</name>
</gene>